<dbReference type="Pfam" id="PF01221">
    <property type="entry name" value="Dynein_light"/>
    <property type="match status" value="1"/>
</dbReference>
<dbReference type="SUPFAM" id="SSF54648">
    <property type="entry name" value="DLC"/>
    <property type="match status" value="1"/>
</dbReference>
<evidence type="ECO:0000313" key="13">
    <source>
        <dbReference type="Proteomes" id="UP000277204"/>
    </source>
</evidence>
<dbReference type="Proteomes" id="UP000277204">
    <property type="component" value="Unassembled WGS sequence"/>
</dbReference>
<dbReference type="GO" id="GO:0051028">
    <property type="term" value="P:mRNA transport"/>
    <property type="evidence" value="ECO:0007669"/>
    <property type="project" value="UniProtKB-KW"/>
</dbReference>
<dbReference type="EMBL" id="UZAI01000056">
    <property type="protein sequence ID" value="VDO47467.1"/>
    <property type="molecule type" value="Genomic_DNA"/>
</dbReference>
<dbReference type="GO" id="GO:0005868">
    <property type="term" value="C:cytoplasmic dynein complex"/>
    <property type="evidence" value="ECO:0007669"/>
    <property type="project" value="TreeGrafter"/>
</dbReference>
<evidence type="ECO:0000259" key="11">
    <source>
        <dbReference type="Pfam" id="PF20049"/>
    </source>
</evidence>
<dbReference type="PANTHER" id="PTHR11886">
    <property type="entry name" value="DYNEIN LIGHT CHAIN"/>
    <property type="match status" value="1"/>
</dbReference>
<dbReference type="GO" id="GO:0015031">
    <property type="term" value="P:protein transport"/>
    <property type="evidence" value="ECO:0007669"/>
    <property type="project" value="UniProtKB-KW"/>
</dbReference>
<dbReference type="GO" id="GO:0005634">
    <property type="term" value="C:nucleus"/>
    <property type="evidence" value="ECO:0007669"/>
    <property type="project" value="UniProtKB-SubCell"/>
</dbReference>
<evidence type="ECO:0000256" key="1">
    <source>
        <dbReference type="ARBA" id="ARBA00004123"/>
    </source>
</evidence>
<name>A0A183L944_9TREM</name>
<keyword evidence="7" id="KW-0509">mRNA transport</keyword>
<keyword evidence="5" id="KW-0963">Cytoplasm</keyword>
<dbReference type="InterPro" id="IPR045609">
    <property type="entry name" value="DUF6451"/>
</dbReference>
<dbReference type="SMART" id="SM01375">
    <property type="entry name" value="Dynein_light"/>
    <property type="match status" value="1"/>
</dbReference>
<dbReference type="GO" id="GO:0007017">
    <property type="term" value="P:microtubule-based process"/>
    <property type="evidence" value="ECO:0007669"/>
    <property type="project" value="InterPro"/>
</dbReference>
<evidence type="ECO:0000256" key="4">
    <source>
        <dbReference type="ARBA" id="ARBA00022448"/>
    </source>
</evidence>
<keyword evidence="8" id="KW-0653">Protein transport</keyword>
<evidence type="ECO:0000313" key="12">
    <source>
        <dbReference type="EMBL" id="VDO47467.1"/>
    </source>
</evidence>
<evidence type="ECO:0000256" key="9">
    <source>
        <dbReference type="ARBA" id="ARBA00023212"/>
    </source>
</evidence>
<keyword evidence="4" id="KW-0813">Transport</keyword>
<evidence type="ECO:0000256" key="10">
    <source>
        <dbReference type="ARBA" id="ARBA00023242"/>
    </source>
</evidence>
<comment type="subcellular location">
    <subcellularLocation>
        <location evidence="2">Cytoplasm</location>
        <location evidence="2">Cytoskeleton</location>
    </subcellularLocation>
    <subcellularLocation>
        <location evidence="1">Nucleus</location>
    </subcellularLocation>
</comment>
<keyword evidence="10" id="KW-0539">Nucleus</keyword>
<dbReference type="AlphaFoldDB" id="A0A183L944"/>
<evidence type="ECO:0000256" key="8">
    <source>
        <dbReference type="ARBA" id="ARBA00022927"/>
    </source>
</evidence>
<organism evidence="12 13">
    <name type="scientific">Schistosoma margrebowiei</name>
    <dbReference type="NCBI Taxonomy" id="48269"/>
    <lineage>
        <taxon>Eukaryota</taxon>
        <taxon>Metazoa</taxon>
        <taxon>Spiralia</taxon>
        <taxon>Lophotrochozoa</taxon>
        <taxon>Platyhelminthes</taxon>
        <taxon>Trematoda</taxon>
        <taxon>Digenea</taxon>
        <taxon>Strigeidida</taxon>
        <taxon>Schistosomatoidea</taxon>
        <taxon>Schistosomatidae</taxon>
        <taxon>Schistosoma</taxon>
    </lineage>
</organism>
<dbReference type="Pfam" id="PF20049">
    <property type="entry name" value="DUF6451"/>
    <property type="match status" value="1"/>
</dbReference>
<evidence type="ECO:0000256" key="3">
    <source>
        <dbReference type="ARBA" id="ARBA00015062"/>
    </source>
</evidence>
<reference evidence="12 13" key="1">
    <citation type="submission" date="2018-11" db="EMBL/GenBank/DDBJ databases">
        <authorList>
            <consortium name="Pathogen Informatics"/>
        </authorList>
    </citation>
    <scope>NUCLEOTIDE SEQUENCE [LARGE SCALE GENOMIC DNA]</scope>
    <source>
        <strain evidence="12 13">Zambia</strain>
    </source>
</reference>
<dbReference type="GO" id="GO:0005874">
    <property type="term" value="C:microtubule"/>
    <property type="evidence" value="ECO:0007669"/>
    <property type="project" value="UniProtKB-KW"/>
</dbReference>
<dbReference type="FunFam" id="3.30.740.10:FF:000005">
    <property type="entry name" value="Dynein light chain"/>
    <property type="match status" value="1"/>
</dbReference>
<proteinExistence type="predicted"/>
<dbReference type="STRING" id="48269.A0A183L944"/>
<evidence type="ECO:0000256" key="5">
    <source>
        <dbReference type="ARBA" id="ARBA00022490"/>
    </source>
</evidence>
<dbReference type="InterPro" id="IPR037177">
    <property type="entry name" value="DLC_sf"/>
</dbReference>
<keyword evidence="9" id="KW-0206">Cytoskeleton</keyword>
<sequence length="387" mass="44083">MTGWIMKTSSSEGMHGIQWTSMMKLNDLDFADDPALLSHTQQQLKEKMTSIAAASVAVTIDGDELEGAKTFTYLGRIDEHDGSDADVKARIDNTRAVYLQLKNIWNSKQLSTPNTEVRIFNTNVKTVLLRRSCGLAIKNSELFDVLFPDNHQLIHEVVYYLLISAKHRLRNLNIHKIPKVVPEIIPLCPFLDILNTTTTPTTNDNNNNNNNNDILLPYLRLLHPMEHRPSTDTLQPTLSHSAFLSSPIHFLLFLLLQYCNDHKMSSLKAIIKSVDMPDIMQQDAVDICAMAIKKYSMEKDIAAFMKKEFDRKYSPSWHCIVGSHFGTWKLVCSLPQKLLMVSGQWMLSILRRQLFINTYTFLMELVCSLPQKAIADGIRPMDVEYLA</sequence>
<dbReference type="InterPro" id="IPR001372">
    <property type="entry name" value="Dynein_light_chain_typ-1/2"/>
</dbReference>
<feature type="domain" description="DUF6451" evidence="11">
    <location>
        <begin position="99"/>
        <end position="129"/>
    </location>
</feature>
<accession>A0A183L944</accession>
<gene>
    <name evidence="12" type="ORF">SMRZ_LOCUS319</name>
</gene>
<dbReference type="PANTHER" id="PTHR11886:SF35">
    <property type="entry name" value="DYNEIN LIGHT CHAIN"/>
    <property type="match status" value="1"/>
</dbReference>
<protein>
    <recommendedName>
        <fullName evidence="3">Dynein light chain 1, cytoplasmic</fullName>
    </recommendedName>
</protein>
<keyword evidence="6" id="KW-0493">Microtubule</keyword>
<dbReference type="Gene3D" id="3.30.740.10">
    <property type="entry name" value="Protein Inhibitor Of Neuronal Nitric Oxide Synthase"/>
    <property type="match status" value="1"/>
</dbReference>
<dbReference type="GO" id="GO:0045505">
    <property type="term" value="F:dynein intermediate chain binding"/>
    <property type="evidence" value="ECO:0007669"/>
    <property type="project" value="TreeGrafter"/>
</dbReference>
<keyword evidence="13" id="KW-1185">Reference proteome</keyword>
<evidence type="ECO:0000256" key="7">
    <source>
        <dbReference type="ARBA" id="ARBA00022816"/>
    </source>
</evidence>
<evidence type="ECO:0000256" key="2">
    <source>
        <dbReference type="ARBA" id="ARBA00004245"/>
    </source>
</evidence>
<evidence type="ECO:0000256" key="6">
    <source>
        <dbReference type="ARBA" id="ARBA00022701"/>
    </source>
</evidence>